<organism evidence="5 6">
    <name type="scientific">Pseudomonas fluorescens NCIMB 11764</name>
    <dbReference type="NCBI Taxonomy" id="1221522"/>
    <lineage>
        <taxon>Bacteria</taxon>
        <taxon>Pseudomonadati</taxon>
        <taxon>Pseudomonadota</taxon>
        <taxon>Gammaproteobacteria</taxon>
        <taxon>Pseudomonadales</taxon>
        <taxon>Pseudomonadaceae</taxon>
        <taxon>Pseudomonas</taxon>
    </lineage>
</organism>
<dbReference type="PROSITE" id="PS01124">
    <property type="entry name" value="HTH_ARAC_FAMILY_2"/>
    <property type="match status" value="1"/>
</dbReference>
<dbReference type="Pfam" id="PF12833">
    <property type="entry name" value="HTH_18"/>
    <property type="match status" value="1"/>
</dbReference>
<dbReference type="SMART" id="SM00342">
    <property type="entry name" value="HTH_ARAC"/>
    <property type="match status" value="1"/>
</dbReference>
<sequence length="338" mass="38530">MANILDKGTTSIALVHEALHSARQRDIDLAPVLAIADIDPQLLDAPRARVSAASFARLWVELADLLDDEFFGIDSHPMRRGSFKLMCHALLDCSTLGQALPRMLSFLRLVLDDTHGELHVKEDQAYIVLRDQGVLRRLFAYGTWFILVHGLSCWLVNQRIPLRALSFRPPKPVDESDYRMRFCEDIQYDAPMTEARFDKKFLDMTIAQTPASLSVFLKESPASLLVKYRNDDSISAQIRRRLRGLSPDQWPERDELALLLCMSNSTLQRRLQAEGTHYQNLKDDLRRDLAIDLLSRGDLTVTEVAAETGFQETSAFHRAFKKWTGVNPGAYRRNHPDK</sequence>
<evidence type="ECO:0000256" key="1">
    <source>
        <dbReference type="ARBA" id="ARBA00023015"/>
    </source>
</evidence>
<keyword evidence="1" id="KW-0805">Transcription regulation</keyword>
<gene>
    <name evidence="5" type="ORF">B723_28150</name>
</gene>
<accession>A0A0K1QX55</accession>
<dbReference type="RefSeq" id="WP_017337420.1">
    <property type="nucleotide sequence ID" value="NZ_CP010945.1"/>
</dbReference>
<dbReference type="SUPFAM" id="SSF46689">
    <property type="entry name" value="Homeodomain-like"/>
    <property type="match status" value="1"/>
</dbReference>
<dbReference type="Pfam" id="PF12625">
    <property type="entry name" value="Arabinose_bd"/>
    <property type="match status" value="1"/>
</dbReference>
<dbReference type="InterPro" id="IPR009057">
    <property type="entry name" value="Homeodomain-like_sf"/>
</dbReference>
<evidence type="ECO:0000259" key="4">
    <source>
        <dbReference type="PROSITE" id="PS01124"/>
    </source>
</evidence>
<keyword evidence="2" id="KW-0238">DNA-binding</keyword>
<dbReference type="Gene3D" id="1.10.10.60">
    <property type="entry name" value="Homeodomain-like"/>
    <property type="match status" value="1"/>
</dbReference>
<protein>
    <submittedName>
        <fullName evidence="5">AraC family transcriptional regulator</fullName>
    </submittedName>
</protein>
<dbReference type="InterPro" id="IPR018060">
    <property type="entry name" value="HTH_AraC"/>
</dbReference>
<proteinExistence type="predicted"/>
<dbReference type="GO" id="GO:0000976">
    <property type="term" value="F:transcription cis-regulatory region binding"/>
    <property type="evidence" value="ECO:0007669"/>
    <property type="project" value="TreeGrafter"/>
</dbReference>
<dbReference type="OrthoDB" id="5582699at2"/>
<evidence type="ECO:0000256" key="2">
    <source>
        <dbReference type="ARBA" id="ARBA00023125"/>
    </source>
</evidence>
<dbReference type="InterPro" id="IPR032687">
    <property type="entry name" value="AraC-type_N"/>
</dbReference>
<evidence type="ECO:0000256" key="3">
    <source>
        <dbReference type="ARBA" id="ARBA00023163"/>
    </source>
</evidence>
<dbReference type="Proteomes" id="UP000017175">
    <property type="component" value="Chromosome"/>
</dbReference>
<dbReference type="EMBL" id="CP010945">
    <property type="protein sequence ID" value="AKV10065.1"/>
    <property type="molecule type" value="Genomic_DNA"/>
</dbReference>
<name>A0A0K1QX55_PSEFL</name>
<dbReference type="GO" id="GO:0005829">
    <property type="term" value="C:cytosol"/>
    <property type="evidence" value="ECO:0007669"/>
    <property type="project" value="TreeGrafter"/>
</dbReference>
<evidence type="ECO:0000313" key="5">
    <source>
        <dbReference type="EMBL" id="AKV10065.1"/>
    </source>
</evidence>
<dbReference type="PANTHER" id="PTHR47894:SF1">
    <property type="entry name" value="HTH-TYPE TRANSCRIPTIONAL REGULATOR VQSM"/>
    <property type="match status" value="1"/>
</dbReference>
<dbReference type="eggNOG" id="COG2207">
    <property type="taxonomic scope" value="Bacteria"/>
</dbReference>
<dbReference type="PRINTS" id="PR00032">
    <property type="entry name" value="HTHARAC"/>
</dbReference>
<dbReference type="GO" id="GO:0003700">
    <property type="term" value="F:DNA-binding transcription factor activity"/>
    <property type="evidence" value="ECO:0007669"/>
    <property type="project" value="InterPro"/>
</dbReference>
<dbReference type="PANTHER" id="PTHR47894">
    <property type="entry name" value="HTH-TYPE TRANSCRIPTIONAL REGULATOR GADX"/>
    <property type="match status" value="1"/>
</dbReference>
<dbReference type="AlphaFoldDB" id="A0A0K1QX55"/>
<evidence type="ECO:0000313" key="6">
    <source>
        <dbReference type="Proteomes" id="UP000017175"/>
    </source>
</evidence>
<keyword evidence="3" id="KW-0804">Transcription</keyword>
<dbReference type="InterPro" id="IPR020449">
    <property type="entry name" value="Tscrpt_reg_AraC-type_HTH"/>
</dbReference>
<feature type="domain" description="HTH araC/xylS-type" evidence="4">
    <location>
        <begin position="232"/>
        <end position="334"/>
    </location>
</feature>
<reference evidence="5 6" key="1">
    <citation type="journal article" date="2012" name="J. Bacteriol.">
        <title>Draft genome sequence of the cyanide-utilizing bacterium Pseudomonas fluorescens strain NCIMB 11764.</title>
        <authorList>
            <person name="Vilo C.A."/>
            <person name="Benedik M.J."/>
            <person name="Kunz D.A."/>
            <person name="Dong Q."/>
        </authorList>
    </citation>
    <scope>NUCLEOTIDE SEQUENCE [LARGE SCALE GENOMIC DNA]</scope>
    <source>
        <strain evidence="5 6">NCIMB 11764</strain>
    </source>
</reference>